<evidence type="ECO:0000313" key="1">
    <source>
        <dbReference type="EMBL" id="EFW20049.1"/>
    </source>
</evidence>
<gene>
    <name evidence="1" type="ORF">CPSG_03224</name>
</gene>
<dbReference type="HOGENOM" id="CLU_2084658_0_0_1"/>
<dbReference type="VEuPathDB" id="FungiDB:CPSG_03224"/>
<protein>
    <submittedName>
        <fullName evidence="1">Uncharacterized protein</fullName>
    </submittedName>
</protein>
<dbReference type="Proteomes" id="UP000002497">
    <property type="component" value="Unassembled WGS sequence"/>
</dbReference>
<dbReference type="EMBL" id="GL636489">
    <property type="protein sequence ID" value="EFW20049.1"/>
    <property type="molecule type" value="Genomic_DNA"/>
</dbReference>
<evidence type="ECO:0000313" key="2">
    <source>
        <dbReference type="Proteomes" id="UP000002497"/>
    </source>
</evidence>
<accession>E9D145</accession>
<organism evidence="2">
    <name type="scientific">Coccidioides posadasii (strain RMSCC 757 / Silveira)</name>
    <name type="common">Valley fever fungus</name>
    <dbReference type="NCBI Taxonomy" id="443226"/>
    <lineage>
        <taxon>Eukaryota</taxon>
        <taxon>Fungi</taxon>
        <taxon>Dikarya</taxon>
        <taxon>Ascomycota</taxon>
        <taxon>Pezizomycotina</taxon>
        <taxon>Eurotiomycetes</taxon>
        <taxon>Eurotiomycetidae</taxon>
        <taxon>Onygenales</taxon>
        <taxon>Onygenaceae</taxon>
        <taxon>Coccidioides</taxon>
    </lineage>
</organism>
<proteinExistence type="predicted"/>
<reference evidence="2" key="2">
    <citation type="submission" date="2010-03" db="EMBL/GenBank/DDBJ databases">
        <title>The genome sequence of Coccidioides posadasii strain Silveira.</title>
        <authorList>
            <consortium name="The Broad Institute Genome Sequencing Center for Infectious Disease"/>
            <person name="Neafsey D."/>
            <person name="Orbach M."/>
            <person name="Henn M.R."/>
            <person name="Cole G.T."/>
            <person name="Galgiani J."/>
            <person name="Gardner M.J."/>
            <person name="Kirkland T.N."/>
            <person name="Taylor J.W."/>
            <person name="Young S.K."/>
            <person name="Zeng Q."/>
            <person name="Koehrsen M."/>
            <person name="Alvarado L."/>
            <person name="Berlin A."/>
            <person name="Borenstein D."/>
            <person name="Chapman S.B."/>
            <person name="Chen Z."/>
            <person name="Engels R."/>
            <person name="Freedman E."/>
            <person name="Gellesch M."/>
            <person name="Goldberg J."/>
            <person name="Griggs A."/>
            <person name="Gujja S."/>
            <person name="Heilman E."/>
            <person name="Heiman D."/>
            <person name="Howarth C."/>
            <person name="Jen D."/>
            <person name="Larson L."/>
            <person name="Mehta T."/>
            <person name="Neiman D."/>
            <person name="Park D."/>
            <person name="Pearson M."/>
            <person name="Richards J."/>
            <person name="Roberts A."/>
            <person name="Saif S."/>
            <person name="Shea T."/>
            <person name="Shenoy N."/>
            <person name="Sisk P."/>
            <person name="Stolte C."/>
            <person name="Sykes S."/>
            <person name="Walk T."/>
            <person name="White J."/>
            <person name="Yandava C."/>
            <person name="Haas B."/>
            <person name="Nusbaum C."/>
            <person name="Birren B."/>
        </authorList>
    </citation>
    <scope>NUCLEOTIDE SEQUENCE [LARGE SCALE GENOMIC DNA]</scope>
    <source>
        <strain evidence="2">RMSCC 757 / Silveira</strain>
    </source>
</reference>
<sequence length="117" mass="13292">MVDDAVESLPSRVRWFAGKDSGLEKRMIPSRGRDGDAQPLFCFPYMLPSRKKEKKRKLTTIARAKGELSVLSGDDGDPHPHHCVPLFWNTPSLNLLDRWLNGRRLVDHLKGCVPFPN</sequence>
<dbReference type="AlphaFoldDB" id="E9D145"/>
<keyword evidence="2" id="KW-1185">Reference proteome</keyword>
<name>E9D145_COCPS</name>
<reference evidence="2" key="1">
    <citation type="journal article" date="2010" name="Genome Res.">
        <title>Population genomic sequencing of Coccidioides fungi reveals recent hybridization and transposon control.</title>
        <authorList>
            <person name="Neafsey D.E."/>
            <person name="Barker B.M."/>
            <person name="Sharpton T.J."/>
            <person name="Stajich J.E."/>
            <person name="Park D.J."/>
            <person name="Whiston E."/>
            <person name="Hung C.-Y."/>
            <person name="McMahan C."/>
            <person name="White J."/>
            <person name="Sykes S."/>
            <person name="Heiman D."/>
            <person name="Young S."/>
            <person name="Zeng Q."/>
            <person name="Abouelleil A."/>
            <person name="Aftuck L."/>
            <person name="Bessette D."/>
            <person name="Brown A."/>
            <person name="FitzGerald M."/>
            <person name="Lui A."/>
            <person name="Macdonald J.P."/>
            <person name="Priest M."/>
            <person name="Orbach M.J."/>
            <person name="Galgiani J.N."/>
            <person name="Kirkland T.N."/>
            <person name="Cole G.T."/>
            <person name="Birren B.W."/>
            <person name="Henn M.R."/>
            <person name="Taylor J.W."/>
            <person name="Rounsley S.D."/>
        </authorList>
    </citation>
    <scope>NUCLEOTIDE SEQUENCE [LARGE SCALE GENOMIC DNA]</scope>
    <source>
        <strain evidence="2">RMSCC 757 / Silveira</strain>
    </source>
</reference>